<evidence type="ECO:0000313" key="2">
    <source>
        <dbReference type="Proteomes" id="UP000282957"/>
    </source>
</evidence>
<dbReference type="EMBL" id="SACL01000001">
    <property type="protein sequence ID" value="RVT99575.1"/>
    <property type="molecule type" value="Genomic_DNA"/>
</dbReference>
<dbReference type="AlphaFoldDB" id="A0A437MPM8"/>
<dbReference type="Proteomes" id="UP000282957">
    <property type="component" value="Unassembled WGS sequence"/>
</dbReference>
<proteinExistence type="predicted"/>
<dbReference type="OrthoDB" id="9789433at2"/>
<protein>
    <submittedName>
        <fullName evidence="1">Uncharacterized protein</fullName>
    </submittedName>
</protein>
<dbReference type="RefSeq" id="WP_127786470.1">
    <property type="nucleotide sequence ID" value="NZ_SACL01000001.1"/>
</dbReference>
<reference evidence="1 2" key="1">
    <citation type="submission" date="2019-01" db="EMBL/GenBank/DDBJ databases">
        <authorList>
            <person name="Chen W.-M."/>
        </authorList>
    </citation>
    <scope>NUCLEOTIDE SEQUENCE [LARGE SCALE GENOMIC DNA]</scope>
    <source>
        <strain evidence="1 2">CCP-6</strain>
    </source>
</reference>
<comment type="caution">
    <text evidence="1">The sequence shown here is derived from an EMBL/GenBank/DDBJ whole genome shotgun (WGS) entry which is preliminary data.</text>
</comment>
<keyword evidence="2" id="KW-1185">Reference proteome</keyword>
<sequence>MLMAAGCVPEAETHASHFTLGSSVVQQRQLQSRRYDTADERMLLQAVAGVFQDLGFQIDESRPQIGLIMGSKERSAVEAGQVAAATLLILLAAAAGAPQQRVVIDRDQRIRILVVVRRVPQQEAVVARVTMQRVVVNTENRLSRIETLDDPRLYQEFFNMLSQSVFLTGHEI</sequence>
<gene>
    <name evidence="1" type="ORF">EOD42_05705</name>
</gene>
<organism evidence="1 2">
    <name type="scientific">Rhodovarius crocodyli</name>
    <dbReference type="NCBI Taxonomy" id="1979269"/>
    <lineage>
        <taxon>Bacteria</taxon>
        <taxon>Pseudomonadati</taxon>
        <taxon>Pseudomonadota</taxon>
        <taxon>Alphaproteobacteria</taxon>
        <taxon>Acetobacterales</taxon>
        <taxon>Roseomonadaceae</taxon>
        <taxon>Rhodovarius</taxon>
    </lineage>
</organism>
<accession>A0A437MPM8</accession>
<evidence type="ECO:0000313" key="1">
    <source>
        <dbReference type="EMBL" id="RVT99575.1"/>
    </source>
</evidence>
<name>A0A437MPM8_9PROT</name>